<reference evidence="17 18" key="1">
    <citation type="submission" date="2018-03" db="EMBL/GenBank/DDBJ databases">
        <title>Finding Nemo's genes: A chromosome-scale reference assembly of the genome of the orange clownfish Amphiprion percula.</title>
        <authorList>
            <person name="Lehmann R."/>
        </authorList>
    </citation>
    <scope>NUCLEOTIDE SEQUENCE</scope>
</reference>
<feature type="transmembrane region" description="Helical" evidence="15">
    <location>
        <begin position="48"/>
        <end position="69"/>
    </location>
</feature>
<keyword evidence="18" id="KW-1185">Reference proteome</keyword>
<dbReference type="FunFam" id="1.10.287.70:FF:000043">
    <property type="entry name" value="Potassium channel subfamily K member 10 isoform 2"/>
    <property type="match status" value="1"/>
</dbReference>
<feature type="transmembrane region" description="Helical" evidence="15">
    <location>
        <begin position="127"/>
        <end position="146"/>
    </location>
</feature>
<keyword evidence="3" id="KW-1003">Cell membrane</keyword>
<comment type="catalytic activity">
    <reaction evidence="13">
        <text>Cs(+)(in) = Cs(+)(out)</text>
        <dbReference type="Rhea" id="RHEA:78555"/>
        <dbReference type="ChEBI" id="CHEBI:49547"/>
    </reaction>
</comment>
<evidence type="ECO:0000256" key="11">
    <source>
        <dbReference type="ARBA" id="ARBA00034430"/>
    </source>
</evidence>
<evidence type="ECO:0000256" key="1">
    <source>
        <dbReference type="ARBA" id="ARBA00004651"/>
    </source>
</evidence>
<feature type="transmembrane region" description="Helical" evidence="15">
    <location>
        <begin position="242"/>
        <end position="260"/>
    </location>
</feature>
<dbReference type="PRINTS" id="PR01499">
    <property type="entry name" value="TREKCHANNEL"/>
</dbReference>
<protein>
    <submittedName>
        <fullName evidence="17">Potassium two pore domain channel subfamily K member 2</fullName>
    </submittedName>
</protein>
<keyword evidence="5" id="KW-0630">Potassium</keyword>
<evidence type="ECO:0000256" key="12">
    <source>
        <dbReference type="ARBA" id="ARBA00044657"/>
    </source>
</evidence>
<evidence type="ECO:0000259" key="16">
    <source>
        <dbReference type="Pfam" id="PF07885"/>
    </source>
</evidence>
<keyword evidence="7 14" id="KW-0406">Ion transport</keyword>
<keyword evidence="4 14" id="KW-0812">Transmembrane</keyword>
<dbReference type="InterPro" id="IPR003280">
    <property type="entry name" value="2pore_dom_K_chnl"/>
</dbReference>
<dbReference type="Gene3D" id="1.10.287.70">
    <property type="match status" value="1"/>
</dbReference>
<keyword evidence="8 15" id="KW-0472">Membrane</keyword>
<dbReference type="PANTHER" id="PTHR11003:SF21">
    <property type="entry name" value="POTASSIUM CHANNEL SUBFAMILY K MEMBER 2"/>
    <property type="match status" value="1"/>
</dbReference>
<evidence type="ECO:0000256" key="13">
    <source>
        <dbReference type="ARBA" id="ARBA00044691"/>
    </source>
</evidence>
<dbReference type="PRINTS" id="PR01333">
    <property type="entry name" value="2POREKCHANEL"/>
</dbReference>
<evidence type="ECO:0000256" key="9">
    <source>
        <dbReference type="ARBA" id="ARBA00023157"/>
    </source>
</evidence>
<evidence type="ECO:0000256" key="8">
    <source>
        <dbReference type="ARBA" id="ARBA00023136"/>
    </source>
</evidence>
<evidence type="ECO:0000256" key="5">
    <source>
        <dbReference type="ARBA" id="ARBA00022958"/>
    </source>
</evidence>
<dbReference type="PANTHER" id="PTHR11003">
    <property type="entry name" value="POTASSIUM CHANNEL, SUBFAMILY K"/>
    <property type="match status" value="1"/>
</dbReference>
<evidence type="ECO:0000256" key="6">
    <source>
        <dbReference type="ARBA" id="ARBA00022989"/>
    </source>
</evidence>
<evidence type="ECO:0000313" key="17">
    <source>
        <dbReference type="Ensembl" id="ENSAPEP00000005224.1"/>
    </source>
</evidence>
<comment type="catalytic activity">
    <reaction evidence="12">
        <text>Rb(+)(in) = Rb(+)(out)</text>
        <dbReference type="Rhea" id="RHEA:78547"/>
        <dbReference type="ChEBI" id="CHEBI:49847"/>
    </reaction>
</comment>
<dbReference type="GeneTree" id="ENSGT00940000156560"/>
<dbReference type="Ensembl" id="ENSAPET00000005363.1">
    <property type="protein sequence ID" value="ENSAPEP00000005224.1"/>
    <property type="gene ID" value="ENSAPEG00000003734.1"/>
</dbReference>
<evidence type="ECO:0000313" key="18">
    <source>
        <dbReference type="Proteomes" id="UP000265080"/>
    </source>
</evidence>
<evidence type="ECO:0000256" key="7">
    <source>
        <dbReference type="ARBA" id="ARBA00023065"/>
    </source>
</evidence>
<keyword evidence="2 14" id="KW-0813">Transport</keyword>
<dbReference type="GO" id="GO:0015271">
    <property type="term" value="F:outward rectifier potassium channel activity"/>
    <property type="evidence" value="ECO:0007669"/>
    <property type="project" value="TreeGrafter"/>
</dbReference>
<evidence type="ECO:0000256" key="2">
    <source>
        <dbReference type="ARBA" id="ARBA00022448"/>
    </source>
</evidence>
<dbReference type="OMA" id="ANLCEDR"/>
<evidence type="ECO:0000256" key="15">
    <source>
        <dbReference type="SAM" id="Phobius"/>
    </source>
</evidence>
<reference evidence="17" key="3">
    <citation type="submission" date="2025-09" db="UniProtKB">
        <authorList>
            <consortium name="Ensembl"/>
        </authorList>
    </citation>
    <scope>IDENTIFICATION</scope>
</reference>
<evidence type="ECO:0000256" key="10">
    <source>
        <dbReference type="ARBA" id="ARBA00023303"/>
    </source>
</evidence>
<dbReference type="GO" id="GO:0005886">
    <property type="term" value="C:plasma membrane"/>
    <property type="evidence" value="ECO:0007669"/>
    <property type="project" value="UniProtKB-SubCell"/>
</dbReference>
<feature type="transmembrane region" description="Helical" evidence="15">
    <location>
        <begin position="158"/>
        <end position="178"/>
    </location>
</feature>
<keyword evidence="10 14" id="KW-0407">Ion channel</keyword>
<dbReference type="GO" id="GO:0030322">
    <property type="term" value="P:stabilization of membrane potential"/>
    <property type="evidence" value="ECO:0007669"/>
    <property type="project" value="TreeGrafter"/>
</dbReference>
<evidence type="ECO:0000256" key="3">
    <source>
        <dbReference type="ARBA" id="ARBA00022475"/>
    </source>
</evidence>
<keyword evidence="9" id="KW-1015">Disulfide bond</keyword>
<dbReference type="Pfam" id="PF07885">
    <property type="entry name" value="Ion_trans_2"/>
    <property type="match status" value="2"/>
</dbReference>
<accession>A0A3P8S123</accession>
<name>A0A3P8S123_AMPPE</name>
<dbReference type="STRING" id="161767.ENSAPEP00000005224"/>
<sequence>VAAPDLLDPKSAAHNSKPRLSFSAKPVVLNTPEDECDTRTTVMRWKTVSAIFFLVVLYLIIGATVFKALEQPHESSQKLAILAEKLEFLAMHACVNSSELEDLVKQVVSAVRAGVNPSGNSSNQTSLWDLSSSFFFAGTVITTIGFGNISPHTEGGRIFCIIYALLGIPLFGILLAGVGDQLGTIFGKGIARVEKMIKWKVSQTKIRVISTLLFILFGCLIFVALPAVIFQQIEGWSTLESIYFVVITLTTIGFGDFVAGEKESLNYLDYYKPGVWFWILVGLAYFAAVLSMIGDWFRVISKKTKEEVGEFRAHAAEWTANVSAEFKETRRRLSVDIYDKFQRAASIKRKLSSELGINASINQEMTPGKRTLSANLYEDREAYPTLTRNGSLYLNGLSPECADRREIAIIENLK</sequence>
<feature type="domain" description="Potassium channel" evidence="16">
    <location>
        <begin position="125"/>
        <end position="181"/>
    </location>
</feature>
<proteinExistence type="inferred from homology"/>
<dbReference type="GO" id="GO:0022841">
    <property type="term" value="F:potassium ion leak channel activity"/>
    <property type="evidence" value="ECO:0007669"/>
    <property type="project" value="TreeGrafter"/>
</dbReference>
<keyword evidence="6 15" id="KW-1133">Transmembrane helix</keyword>
<dbReference type="SUPFAM" id="SSF81324">
    <property type="entry name" value="Voltage-gated potassium channels"/>
    <property type="match status" value="2"/>
</dbReference>
<organism evidence="17 18">
    <name type="scientific">Amphiprion percula</name>
    <name type="common">Orange clownfish</name>
    <name type="synonym">Lutjanus percula</name>
    <dbReference type="NCBI Taxonomy" id="161767"/>
    <lineage>
        <taxon>Eukaryota</taxon>
        <taxon>Metazoa</taxon>
        <taxon>Chordata</taxon>
        <taxon>Craniata</taxon>
        <taxon>Vertebrata</taxon>
        <taxon>Euteleostomi</taxon>
        <taxon>Actinopterygii</taxon>
        <taxon>Neopterygii</taxon>
        <taxon>Teleostei</taxon>
        <taxon>Neoteleostei</taxon>
        <taxon>Acanthomorphata</taxon>
        <taxon>Ovalentaria</taxon>
        <taxon>Pomacentridae</taxon>
        <taxon>Amphiprion</taxon>
    </lineage>
</organism>
<feature type="transmembrane region" description="Helical" evidence="15">
    <location>
        <begin position="208"/>
        <end position="230"/>
    </location>
</feature>
<comment type="similarity">
    <text evidence="14">Belongs to the two pore domain potassium channel (TC 1.A.1.8) family.</text>
</comment>
<evidence type="ECO:0000256" key="14">
    <source>
        <dbReference type="RuleBase" id="RU003857"/>
    </source>
</evidence>
<feature type="transmembrane region" description="Helical" evidence="15">
    <location>
        <begin position="275"/>
        <end position="297"/>
    </location>
</feature>
<dbReference type="Proteomes" id="UP000265080">
    <property type="component" value="Chromosome 11"/>
</dbReference>
<comment type="subcellular location">
    <subcellularLocation>
        <location evidence="1">Cell membrane</location>
        <topology evidence="1">Multi-pass membrane protein</topology>
    </subcellularLocation>
</comment>
<dbReference type="AlphaFoldDB" id="A0A3P8S123"/>
<reference evidence="17" key="2">
    <citation type="submission" date="2025-08" db="UniProtKB">
        <authorList>
            <consortium name="Ensembl"/>
        </authorList>
    </citation>
    <scope>IDENTIFICATION</scope>
</reference>
<evidence type="ECO:0000256" key="4">
    <source>
        <dbReference type="ARBA" id="ARBA00022692"/>
    </source>
</evidence>
<dbReference type="InterPro" id="IPR003976">
    <property type="entry name" value="2pore_dom_K_chnl_TREK"/>
</dbReference>
<dbReference type="InterPro" id="IPR013099">
    <property type="entry name" value="K_chnl_dom"/>
</dbReference>
<comment type="catalytic activity">
    <reaction evidence="11">
        <text>K(+)(in) = K(+)(out)</text>
        <dbReference type="Rhea" id="RHEA:29463"/>
        <dbReference type="ChEBI" id="CHEBI:29103"/>
    </reaction>
</comment>
<feature type="domain" description="Potassium channel" evidence="16">
    <location>
        <begin position="212"/>
        <end position="298"/>
    </location>
</feature>